<gene>
    <name evidence="2" type="ORF">AMAG_14593</name>
</gene>
<sequence length="123" mass="13132">MIRAASPVHLPTETHPPRRLVSPSTNERVCGGILGREIVWTAAHPRLEGLELLRALGDDLADDALDALLAARHRPGATVAPACMHDLASALRDANTALGASDTMSPYSQLSQAHQAPLRAMWT</sequence>
<evidence type="ECO:0000313" key="2">
    <source>
        <dbReference type="EMBL" id="KNE70467.1"/>
    </source>
</evidence>
<protein>
    <submittedName>
        <fullName evidence="2">Uncharacterized protein</fullName>
    </submittedName>
</protein>
<dbReference type="EMBL" id="GG745366">
    <property type="protein sequence ID" value="KNE70467.1"/>
    <property type="molecule type" value="Genomic_DNA"/>
</dbReference>
<accession>A0A0L0T6W7</accession>
<organism evidence="2 3">
    <name type="scientific">Allomyces macrogynus (strain ATCC 38327)</name>
    <name type="common">Allomyces javanicus var. macrogynus</name>
    <dbReference type="NCBI Taxonomy" id="578462"/>
    <lineage>
        <taxon>Eukaryota</taxon>
        <taxon>Fungi</taxon>
        <taxon>Fungi incertae sedis</taxon>
        <taxon>Blastocladiomycota</taxon>
        <taxon>Blastocladiomycetes</taxon>
        <taxon>Blastocladiales</taxon>
        <taxon>Blastocladiaceae</taxon>
        <taxon>Allomyces</taxon>
    </lineage>
</organism>
<feature type="region of interest" description="Disordered" evidence="1">
    <location>
        <begin position="1"/>
        <end position="26"/>
    </location>
</feature>
<dbReference type="OrthoDB" id="6361347at2759"/>
<dbReference type="Proteomes" id="UP000054350">
    <property type="component" value="Unassembled WGS sequence"/>
</dbReference>
<name>A0A0L0T6W7_ALLM3</name>
<evidence type="ECO:0000256" key="1">
    <source>
        <dbReference type="SAM" id="MobiDB-lite"/>
    </source>
</evidence>
<reference evidence="2 3" key="1">
    <citation type="submission" date="2009-11" db="EMBL/GenBank/DDBJ databases">
        <title>Annotation of Allomyces macrogynus ATCC 38327.</title>
        <authorList>
            <consortium name="The Broad Institute Genome Sequencing Platform"/>
            <person name="Russ C."/>
            <person name="Cuomo C."/>
            <person name="Burger G."/>
            <person name="Gray M.W."/>
            <person name="Holland P.W.H."/>
            <person name="King N."/>
            <person name="Lang F.B.F."/>
            <person name="Roger A.J."/>
            <person name="Ruiz-Trillo I."/>
            <person name="Young S.K."/>
            <person name="Zeng Q."/>
            <person name="Gargeya S."/>
            <person name="Fitzgerald M."/>
            <person name="Haas B."/>
            <person name="Abouelleil A."/>
            <person name="Alvarado L."/>
            <person name="Arachchi H.M."/>
            <person name="Berlin A."/>
            <person name="Chapman S.B."/>
            <person name="Gearin G."/>
            <person name="Goldberg J."/>
            <person name="Griggs A."/>
            <person name="Gujja S."/>
            <person name="Hansen M."/>
            <person name="Heiman D."/>
            <person name="Howarth C."/>
            <person name="Larimer J."/>
            <person name="Lui A."/>
            <person name="MacDonald P.J.P."/>
            <person name="McCowen C."/>
            <person name="Montmayeur A."/>
            <person name="Murphy C."/>
            <person name="Neiman D."/>
            <person name="Pearson M."/>
            <person name="Priest M."/>
            <person name="Roberts A."/>
            <person name="Saif S."/>
            <person name="Shea T."/>
            <person name="Sisk P."/>
            <person name="Stolte C."/>
            <person name="Sykes S."/>
            <person name="Wortman J."/>
            <person name="Nusbaum C."/>
            <person name="Birren B."/>
        </authorList>
    </citation>
    <scope>NUCLEOTIDE SEQUENCE [LARGE SCALE GENOMIC DNA]</scope>
    <source>
        <strain evidence="2 3">ATCC 38327</strain>
    </source>
</reference>
<dbReference type="AlphaFoldDB" id="A0A0L0T6W7"/>
<evidence type="ECO:0000313" key="3">
    <source>
        <dbReference type="Proteomes" id="UP000054350"/>
    </source>
</evidence>
<keyword evidence="3" id="KW-1185">Reference proteome</keyword>
<reference evidence="3" key="2">
    <citation type="submission" date="2009-11" db="EMBL/GenBank/DDBJ databases">
        <title>The Genome Sequence of Allomyces macrogynus strain ATCC 38327.</title>
        <authorList>
            <consortium name="The Broad Institute Genome Sequencing Platform"/>
            <person name="Russ C."/>
            <person name="Cuomo C."/>
            <person name="Shea T."/>
            <person name="Young S.K."/>
            <person name="Zeng Q."/>
            <person name="Koehrsen M."/>
            <person name="Haas B."/>
            <person name="Borodovsky M."/>
            <person name="Guigo R."/>
            <person name="Alvarado L."/>
            <person name="Berlin A."/>
            <person name="Borenstein D."/>
            <person name="Chen Z."/>
            <person name="Engels R."/>
            <person name="Freedman E."/>
            <person name="Gellesch M."/>
            <person name="Goldberg J."/>
            <person name="Griggs A."/>
            <person name="Gujja S."/>
            <person name="Heiman D."/>
            <person name="Hepburn T."/>
            <person name="Howarth C."/>
            <person name="Jen D."/>
            <person name="Larson L."/>
            <person name="Lewis B."/>
            <person name="Mehta T."/>
            <person name="Park D."/>
            <person name="Pearson M."/>
            <person name="Roberts A."/>
            <person name="Saif S."/>
            <person name="Shenoy N."/>
            <person name="Sisk P."/>
            <person name="Stolte C."/>
            <person name="Sykes S."/>
            <person name="Walk T."/>
            <person name="White J."/>
            <person name="Yandava C."/>
            <person name="Burger G."/>
            <person name="Gray M.W."/>
            <person name="Holland P.W.H."/>
            <person name="King N."/>
            <person name="Lang F.B.F."/>
            <person name="Roger A.J."/>
            <person name="Ruiz-Trillo I."/>
            <person name="Lander E."/>
            <person name="Nusbaum C."/>
        </authorList>
    </citation>
    <scope>NUCLEOTIDE SEQUENCE [LARGE SCALE GENOMIC DNA]</scope>
    <source>
        <strain evidence="3">ATCC 38327</strain>
    </source>
</reference>
<dbReference type="VEuPathDB" id="FungiDB:AMAG_14593"/>
<proteinExistence type="predicted"/>